<accession>A0A644U764</accession>
<name>A0A644U764_9ZZZZ</name>
<organism evidence="2">
    <name type="scientific">bioreactor metagenome</name>
    <dbReference type="NCBI Taxonomy" id="1076179"/>
    <lineage>
        <taxon>unclassified sequences</taxon>
        <taxon>metagenomes</taxon>
        <taxon>ecological metagenomes</taxon>
    </lineage>
</organism>
<comment type="caution">
    <text evidence="2">The sequence shown here is derived from an EMBL/GenBank/DDBJ whole genome shotgun (WGS) entry which is preliminary data.</text>
</comment>
<feature type="region of interest" description="Disordered" evidence="1">
    <location>
        <begin position="249"/>
        <end position="276"/>
    </location>
</feature>
<evidence type="ECO:0000256" key="1">
    <source>
        <dbReference type="SAM" id="MobiDB-lite"/>
    </source>
</evidence>
<dbReference type="AlphaFoldDB" id="A0A644U764"/>
<feature type="compositionally biased region" description="Basic and acidic residues" evidence="1">
    <location>
        <begin position="16"/>
        <end position="30"/>
    </location>
</feature>
<feature type="compositionally biased region" description="Basic residues" evidence="1">
    <location>
        <begin position="255"/>
        <end position="266"/>
    </location>
</feature>
<reference evidence="2" key="1">
    <citation type="submission" date="2019-08" db="EMBL/GenBank/DDBJ databases">
        <authorList>
            <person name="Kucharzyk K."/>
            <person name="Murdoch R.W."/>
            <person name="Higgins S."/>
            <person name="Loffler F."/>
        </authorList>
    </citation>
    <scope>NUCLEOTIDE SEQUENCE</scope>
</reference>
<gene>
    <name evidence="2" type="ORF">SDC9_20602</name>
</gene>
<proteinExistence type="predicted"/>
<dbReference type="EMBL" id="VSSQ01000083">
    <property type="protein sequence ID" value="MPL74784.1"/>
    <property type="molecule type" value="Genomic_DNA"/>
</dbReference>
<protein>
    <submittedName>
        <fullName evidence="2">Uncharacterized protein</fullName>
    </submittedName>
</protein>
<feature type="compositionally biased region" description="Basic and acidic residues" evidence="1">
    <location>
        <begin position="71"/>
        <end position="80"/>
    </location>
</feature>
<evidence type="ECO:0000313" key="2">
    <source>
        <dbReference type="EMBL" id="MPL74784.1"/>
    </source>
</evidence>
<sequence>MPHQDAARAQRLQHLGRPEARRGRKDEVRGRGQHRKAAGLKPRGQPRAVGHHLVPRLVEPGRILPRRQRARERQPVERVGVEAVLDPGEPLDQRGLAKRKAHPQPGKTARLREGLHHQKVFIARDQRRHAVGAEIDIGLVDQHHDIGVCLQHPLDRGHGQGDAGRRVRIGDHDARAGAGECVDVEAEIGAKRHLPERDAVERAIGRVEAVGHVGKEQFALAAEEGVEGMGQHLVRAVAGEDMIGVQAEARADRRAQRRRRRVRVKPQRVAGRGPDRLDRAGGGAIGVLVGIELDEGAVRRLLARRVGNECRNPRAPEPAHAAPPLVAVSSRNLAQARHRDHGEIGAQRLIERSFCAPITTILWVSARRMLLMKAAAVTVREPAFITRCAAGEPGSGGATTKR</sequence>
<feature type="region of interest" description="Disordered" evidence="1">
    <location>
        <begin position="1"/>
        <end position="109"/>
    </location>
</feature>